<gene>
    <name evidence="4" type="ORF">SAMN05444358_103284</name>
</gene>
<dbReference type="OrthoDB" id="7999550at2"/>
<dbReference type="STRING" id="985054.SAMN05444358_103284"/>
<dbReference type="eggNOG" id="COG1842">
    <property type="taxonomic scope" value="Bacteria"/>
</dbReference>
<dbReference type="PANTHER" id="PTHR31088:SF9">
    <property type="entry name" value="PHAGE SHOCK PROTEIN A"/>
    <property type="match status" value="1"/>
</dbReference>
<feature type="compositionally biased region" description="Basic residues" evidence="3">
    <location>
        <begin position="220"/>
        <end position="233"/>
    </location>
</feature>
<name>A0A1H2ZLR9_9RHOB</name>
<evidence type="ECO:0000256" key="3">
    <source>
        <dbReference type="SAM" id="MobiDB-lite"/>
    </source>
</evidence>
<dbReference type="RefSeq" id="WP_074737128.1">
    <property type="nucleotide sequence ID" value="NZ_FNNP01000003.1"/>
</dbReference>
<dbReference type="PANTHER" id="PTHR31088">
    <property type="entry name" value="MEMBRANE-ASSOCIATED PROTEIN VIPP1, CHLOROPLASTIC"/>
    <property type="match status" value="1"/>
</dbReference>
<feature type="coiled-coil region" evidence="2">
    <location>
        <begin position="160"/>
        <end position="190"/>
    </location>
</feature>
<reference evidence="5" key="1">
    <citation type="submission" date="2016-10" db="EMBL/GenBank/DDBJ databases">
        <authorList>
            <person name="Varghese N."/>
            <person name="Submissions S."/>
        </authorList>
    </citation>
    <scope>NUCLEOTIDE SEQUENCE [LARGE SCALE GENOMIC DNA]</scope>
    <source>
        <strain evidence="5">DSM 27839</strain>
    </source>
</reference>
<dbReference type="InterPro" id="IPR007157">
    <property type="entry name" value="PspA_VIPP1"/>
</dbReference>
<dbReference type="Proteomes" id="UP000183400">
    <property type="component" value="Unassembled WGS sequence"/>
</dbReference>
<keyword evidence="5" id="KW-1185">Reference proteome</keyword>
<organism evidence="4 5">
    <name type="scientific">Ruegeria halocynthiae</name>
    <dbReference type="NCBI Taxonomy" id="985054"/>
    <lineage>
        <taxon>Bacteria</taxon>
        <taxon>Pseudomonadati</taxon>
        <taxon>Pseudomonadota</taxon>
        <taxon>Alphaproteobacteria</taxon>
        <taxon>Rhodobacterales</taxon>
        <taxon>Roseobacteraceae</taxon>
        <taxon>Ruegeria</taxon>
    </lineage>
</organism>
<sequence length="233" mass="26200">MFKQFATLIRGRAFEAATVVADRHALPILRQQIRDCAHAIQVSRKAVAVAIAQNEQEIRQHKRLTQQIADLETRTLDALQQNREDLARDAAETIAHLEAERDVSTQAQARFETEIARLRTVLREAETRLRQLQRGQRLAAATDKTQRLQQVAPDSGLSTLREAEDTLQRLQERQSEMDATARAMTELEATGSAENIRDKLAEAGCGKPLRSNADDVLDRLKKKAQKSNKSKSD</sequence>
<dbReference type="EMBL" id="FNNP01000003">
    <property type="protein sequence ID" value="SDX18317.1"/>
    <property type="molecule type" value="Genomic_DNA"/>
</dbReference>
<dbReference type="AlphaFoldDB" id="A0A1H2ZLR9"/>
<protein>
    <submittedName>
        <fullName evidence="4">Phage shock protein A (PspA) family protein</fullName>
    </submittedName>
</protein>
<feature type="coiled-coil region" evidence="2">
    <location>
        <begin position="54"/>
        <end position="135"/>
    </location>
</feature>
<feature type="region of interest" description="Disordered" evidence="3">
    <location>
        <begin position="203"/>
        <end position="233"/>
    </location>
</feature>
<accession>A0A1H2ZLR9</accession>
<proteinExistence type="inferred from homology"/>
<keyword evidence="2" id="KW-0175">Coiled coil</keyword>
<evidence type="ECO:0000313" key="5">
    <source>
        <dbReference type="Proteomes" id="UP000183400"/>
    </source>
</evidence>
<evidence type="ECO:0000313" key="4">
    <source>
        <dbReference type="EMBL" id="SDX18317.1"/>
    </source>
</evidence>
<evidence type="ECO:0000256" key="1">
    <source>
        <dbReference type="ARBA" id="ARBA00043985"/>
    </source>
</evidence>
<comment type="similarity">
    <text evidence="1">Belongs to the PspA/Vipp/IM30 family.</text>
</comment>
<dbReference type="Pfam" id="PF04012">
    <property type="entry name" value="PspA_IM30"/>
    <property type="match status" value="1"/>
</dbReference>
<evidence type="ECO:0000256" key="2">
    <source>
        <dbReference type="SAM" id="Coils"/>
    </source>
</evidence>